<dbReference type="PROSITE" id="PS50194">
    <property type="entry name" value="FILAMIN_REPEAT"/>
    <property type="match status" value="7"/>
</dbReference>
<dbReference type="PROSITE" id="PS00020">
    <property type="entry name" value="ACTININ_2"/>
    <property type="match status" value="1"/>
</dbReference>
<protein>
    <recommendedName>
        <fullName evidence="5">Calponin-homology (CH) domain-containing protein</fullName>
    </recommendedName>
</protein>
<dbReference type="CDD" id="cd21185">
    <property type="entry name" value="CH_jitterbug-like_rpt3"/>
    <property type="match status" value="1"/>
</dbReference>
<feature type="domain" description="Calponin-homology (CH)" evidence="5">
    <location>
        <begin position="123"/>
        <end position="226"/>
    </location>
</feature>
<dbReference type="EnsemblMetazoa" id="BGLB001654-RC">
    <property type="protein sequence ID" value="BGLB001654-PC"/>
    <property type="gene ID" value="BGLB001654"/>
</dbReference>
<reference evidence="6" key="2">
    <citation type="submission" date="2013-03" db="EMBL/GenBank/DDBJ databases">
        <title>Sequence assembly of the Biomphalaria glabrata genome version 4.3.</title>
        <authorList>
            <person name="Warren W."/>
            <person name="Wilson R.K."/>
            <person name="Hillier L.W."/>
            <person name="Minx P."/>
        </authorList>
    </citation>
    <scope>NUCLEOTIDE SEQUENCE</scope>
    <source>
        <strain evidence="6">BB02</strain>
    </source>
</reference>
<evidence type="ECO:0000313" key="6">
    <source>
        <dbReference type="EnsemblMetazoa" id="BGLB001654-PD"/>
    </source>
</evidence>
<dbReference type="KEGG" id="bgt:106055616"/>
<dbReference type="FunFam" id="2.60.40.10:FF:001145">
    <property type="entry name" value="Jitterbug, isoform I"/>
    <property type="match status" value="1"/>
</dbReference>
<accession>A0A2C9JF15</accession>
<dbReference type="Pfam" id="PF00307">
    <property type="entry name" value="CH"/>
    <property type="match status" value="3"/>
</dbReference>
<dbReference type="InterPro" id="IPR036872">
    <property type="entry name" value="CH_dom_sf"/>
</dbReference>
<dbReference type="InterPro" id="IPR014756">
    <property type="entry name" value="Ig_E-set"/>
</dbReference>
<dbReference type="AlphaFoldDB" id="A0A2C9JF15"/>
<dbReference type="GO" id="GO:0051015">
    <property type="term" value="F:actin filament binding"/>
    <property type="evidence" value="ECO:0007669"/>
    <property type="project" value="InterPro"/>
</dbReference>
<dbReference type="InterPro" id="IPR013783">
    <property type="entry name" value="Ig-like_fold"/>
</dbReference>
<dbReference type="SUPFAM" id="SSF47576">
    <property type="entry name" value="Calponin-homology domain, CH-domain"/>
    <property type="match status" value="2"/>
</dbReference>
<dbReference type="InterPro" id="IPR001589">
    <property type="entry name" value="Actinin_actin-bd_CS"/>
</dbReference>
<keyword evidence="2" id="KW-0677">Repeat</keyword>
<sequence length="1104" mass="121792">MAGNEDKWIAIQHKTFVNWANEQLSLGNRSVENLAEDLCDGVRLVAIVEALQFKKIGKVYSHPNGRIQMLHNVSLALQAIASDNVKLVNIGNDDIVGGNLKLILGLLWHLIIRYQISSNKSAVPPKKLMLSWFQNALPQMNISNFTSDWRNGIALHALINHLKPGLSPNWSKLSPNDSIQNCRTAMHLAKEHLNVPRVISPEDFASSNLDELSAMTYLSYFIRKNSPGYYNTLNWVCKQLKTTNISNLNTDWNDGYYLCGLVYSLGGEVPGWPNLNRNDHLANCQLGIDCAKKLGIDPILTAAEMSDPNVDHLTVMAYISKFQTVTPRKSKAEKITLDCDLRDVTVGNLSQFLVKVADEDTDETKVKVWLTGPASSPPVHVTWSKGMATCTFQPSEAGLHKLYAQYDGTEIHGCPVTFTVLHDLSKVRVTGLPDLCQVGKNFTIEVFCSADLLDSVEVKLKSPIGNVNMLNKTSTTDGLVASFKPSLPGLWTYQVLVGNREVNFTSLQAFDPLKAWLTGPEHGVVGEEASFNVNIRDCGSSDLETEVEFSGGRKIEDVKLVGQSDVRQIVFLPKLSGVYRVKATIRGEPVKGSPKALEVVDPGQIVVSGEGLVKGYKGVEAYYNVNKQGLAGEIVTTVEVSGQVVPVVKETISQNEFLFHYVPYLVGTYKIDIKWDGKHIPGSPFSAQVTDKSKVIFLTNLNEMKDDNDHIALEYDKEVCLEFDVSRAGPGKLTGEILSPVGKLPVHVNHGSDYVKVSFKSQHEGDHYIHLYWSDVPLDVSPLLAYCPGPPMPLDASKVVVVGRGAEMARATVPARFVIDGKKAGPGVPKVRLQGVQSELAVQIRPLKYNRYQCIYTSNLPGSFLLFVYWSDVLLQSCPFKITITSRGDVRKVKVTGAGLNGGIAGNELSFCVDTVEAGPGEVTAECHSHRQSALCDLLETSTGIYTLKVYPAETEKYILQIRYDGVQVPGSPFILRVGDPPDPSRVKVFGPGIEDGHIDTFESRFLVDTHGAGAGQLAVKIRGPRGGFKVEMRRETENERIINCRYDPSEPGSYEIAVRWSGHHVPGSPFNVRIVETRDELKKLISERGYRLHEEQMGWKAEI</sequence>
<dbReference type="VEuPathDB" id="VectorBase:BGLAX_036470"/>
<dbReference type="InterPro" id="IPR001715">
    <property type="entry name" value="CH_dom"/>
</dbReference>
<dbReference type="SUPFAM" id="SSF81296">
    <property type="entry name" value="E set domains"/>
    <property type="match status" value="7"/>
</dbReference>
<comment type="similarity">
    <text evidence="1">Belongs to the filamin family.</text>
</comment>
<reference evidence="6" key="1">
    <citation type="journal article" date="2004" name="J. Parasitol.">
        <title>The mitochondrial genome of Biomphalaria glabrata (Gastropoda: Basommatophora), intermediate host of Schistosoma mansoni.</title>
        <authorList>
            <person name="DeJong R.J."/>
            <person name="Emery A.M."/>
            <person name="Adema C.M."/>
        </authorList>
    </citation>
    <scope>NUCLEOTIDE SEQUENCE</scope>
    <source>
        <strain evidence="6">BB02</strain>
    </source>
</reference>
<dbReference type="OrthoDB" id="18740at2759"/>
<evidence type="ECO:0000256" key="3">
    <source>
        <dbReference type="ARBA" id="ARBA00023203"/>
    </source>
</evidence>
<feature type="domain" description="Calponin-homology (CH)" evidence="5">
    <location>
        <begin position="10"/>
        <end position="115"/>
    </location>
</feature>
<dbReference type="Gene3D" id="2.60.40.10">
    <property type="entry name" value="Immunoglobulins"/>
    <property type="match status" value="8"/>
</dbReference>
<evidence type="ECO:0000256" key="1">
    <source>
        <dbReference type="ARBA" id="ARBA00009238"/>
    </source>
</evidence>
<dbReference type="CDD" id="cd21227">
    <property type="entry name" value="CH_jitterbug-like_rpt1"/>
    <property type="match status" value="1"/>
</dbReference>
<dbReference type="RefSeq" id="XP_013067392.2">
    <property type="nucleotide sequence ID" value="XM_013211938.2"/>
</dbReference>
<dbReference type="InterPro" id="IPR001298">
    <property type="entry name" value="Filamin/ABP280_rpt"/>
</dbReference>
<feature type="repeat" description="Filamin" evidence="4">
    <location>
        <begin position="513"/>
        <end position="599"/>
    </location>
</feature>
<dbReference type="VEuPathDB" id="VectorBase:BGLB001654"/>
<dbReference type="InterPro" id="IPR044801">
    <property type="entry name" value="Filamin"/>
</dbReference>
<dbReference type="Pfam" id="PF00630">
    <property type="entry name" value="Filamin"/>
    <property type="match status" value="6"/>
</dbReference>
<dbReference type="PANTHER" id="PTHR38537">
    <property type="entry name" value="JITTERBUG, ISOFORM N"/>
    <property type="match status" value="1"/>
</dbReference>
<dbReference type="EnsemblMetazoa" id="BGLB001654-RD">
    <property type="protein sequence ID" value="BGLB001654-PD"/>
    <property type="gene ID" value="BGLB001654"/>
</dbReference>
<dbReference type="InterPro" id="IPR017868">
    <property type="entry name" value="Filamin/ABP280_repeat-like"/>
</dbReference>
<dbReference type="SMART" id="SM00557">
    <property type="entry name" value="IG_FLMN"/>
    <property type="match status" value="7"/>
</dbReference>
<evidence type="ECO:0000259" key="5">
    <source>
        <dbReference type="PROSITE" id="PS50021"/>
    </source>
</evidence>
<feature type="repeat" description="Filamin" evidence="4">
    <location>
        <begin position="687"/>
        <end position="787"/>
    </location>
</feature>
<feature type="repeat" description="Filamin" evidence="4">
    <location>
        <begin position="597"/>
        <end position="689"/>
    </location>
</feature>
<dbReference type="EnsemblMetazoa" id="BGLB001654-RB">
    <property type="protein sequence ID" value="BGLB001654-PB"/>
    <property type="gene ID" value="BGLB001654"/>
</dbReference>
<gene>
    <name evidence="6" type="primary">106055616</name>
</gene>
<keyword evidence="3" id="KW-0009">Actin-binding</keyword>
<dbReference type="SMART" id="SM00033">
    <property type="entry name" value="CH"/>
    <property type="match status" value="3"/>
</dbReference>
<dbReference type="STRING" id="6526.A0A2C9JF15"/>
<organism evidence="6 7">
    <name type="scientific">Biomphalaria glabrata</name>
    <name type="common">Bloodfluke planorb</name>
    <name type="synonym">Freshwater snail</name>
    <dbReference type="NCBI Taxonomy" id="6526"/>
    <lineage>
        <taxon>Eukaryota</taxon>
        <taxon>Metazoa</taxon>
        <taxon>Spiralia</taxon>
        <taxon>Lophotrochozoa</taxon>
        <taxon>Mollusca</taxon>
        <taxon>Gastropoda</taxon>
        <taxon>Heterobranchia</taxon>
        <taxon>Euthyneura</taxon>
        <taxon>Panpulmonata</taxon>
        <taxon>Hygrophila</taxon>
        <taxon>Lymnaeoidea</taxon>
        <taxon>Planorbidae</taxon>
        <taxon>Biomphalaria</taxon>
    </lineage>
</organism>
<proteinExistence type="inferred from homology"/>
<evidence type="ECO:0000256" key="4">
    <source>
        <dbReference type="PROSITE-ProRule" id="PRU00087"/>
    </source>
</evidence>
<feature type="repeat" description="Filamin" evidence="4">
    <location>
        <begin position="322"/>
        <end position="420"/>
    </location>
</feature>
<evidence type="ECO:0000313" key="7">
    <source>
        <dbReference type="Proteomes" id="UP000076420"/>
    </source>
</evidence>
<reference evidence="6" key="3">
    <citation type="submission" date="2020-05" db="UniProtKB">
        <authorList>
            <consortium name="EnsemblMetazoa"/>
        </authorList>
    </citation>
    <scope>IDENTIFICATION</scope>
    <source>
        <strain evidence="6">BB02</strain>
    </source>
</reference>
<name>A0A2C9JF15_BIOGL</name>
<dbReference type="Proteomes" id="UP000076420">
    <property type="component" value="Unassembled WGS sequence"/>
</dbReference>
<feature type="repeat" description="Filamin" evidence="4">
    <location>
        <begin position="979"/>
        <end position="1075"/>
    </location>
</feature>
<feature type="domain" description="Calponin-homology (CH)" evidence="5">
    <location>
        <begin position="227"/>
        <end position="327"/>
    </location>
</feature>
<dbReference type="GO" id="GO:0030036">
    <property type="term" value="P:actin cytoskeleton organization"/>
    <property type="evidence" value="ECO:0007669"/>
    <property type="project" value="InterPro"/>
</dbReference>
<dbReference type="PANTHER" id="PTHR38537:SF16">
    <property type="entry name" value="CALPONIN-HOMOLOGY (CH) DOMAIN-CONTAINING PROTEIN"/>
    <property type="match status" value="1"/>
</dbReference>
<feature type="repeat" description="Filamin" evidence="4">
    <location>
        <begin position="885"/>
        <end position="978"/>
    </location>
</feature>
<dbReference type="Gene3D" id="1.10.418.10">
    <property type="entry name" value="Calponin-like domain"/>
    <property type="match status" value="3"/>
</dbReference>
<dbReference type="PROSITE" id="PS50021">
    <property type="entry name" value="CH"/>
    <property type="match status" value="3"/>
</dbReference>
<feature type="repeat" description="Filamin" evidence="4">
    <location>
        <begin position="791"/>
        <end position="884"/>
    </location>
</feature>
<evidence type="ECO:0000256" key="2">
    <source>
        <dbReference type="ARBA" id="ARBA00022737"/>
    </source>
</evidence>